<accession>A0A0E9R0D2</accession>
<dbReference type="EMBL" id="GBXM01085926">
    <property type="protein sequence ID" value="JAH22651.1"/>
    <property type="molecule type" value="Transcribed_RNA"/>
</dbReference>
<proteinExistence type="predicted"/>
<name>A0A0E9R0D2_ANGAN</name>
<dbReference type="AlphaFoldDB" id="A0A0E9R0D2"/>
<sequence>MCTLTTCDLFDYKPKMLYRAKSRKNMLLSQTLWSSHKYRLVHVK</sequence>
<reference evidence="1" key="1">
    <citation type="submission" date="2014-11" db="EMBL/GenBank/DDBJ databases">
        <authorList>
            <person name="Amaro Gonzalez C."/>
        </authorList>
    </citation>
    <scope>NUCLEOTIDE SEQUENCE</scope>
</reference>
<reference evidence="1" key="2">
    <citation type="journal article" date="2015" name="Fish Shellfish Immunol.">
        <title>Early steps in the European eel (Anguilla anguilla)-Vibrio vulnificus interaction in the gills: Role of the RtxA13 toxin.</title>
        <authorList>
            <person name="Callol A."/>
            <person name="Pajuelo D."/>
            <person name="Ebbesson L."/>
            <person name="Teles M."/>
            <person name="MacKenzie S."/>
            <person name="Amaro C."/>
        </authorList>
    </citation>
    <scope>NUCLEOTIDE SEQUENCE</scope>
</reference>
<organism evidence="1">
    <name type="scientific">Anguilla anguilla</name>
    <name type="common">European freshwater eel</name>
    <name type="synonym">Muraena anguilla</name>
    <dbReference type="NCBI Taxonomy" id="7936"/>
    <lineage>
        <taxon>Eukaryota</taxon>
        <taxon>Metazoa</taxon>
        <taxon>Chordata</taxon>
        <taxon>Craniata</taxon>
        <taxon>Vertebrata</taxon>
        <taxon>Euteleostomi</taxon>
        <taxon>Actinopterygii</taxon>
        <taxon>Neopterygii</taxon>
        <taxon>Teleostei</taxon>
        <taxon>Anguilliformes</taxon>
        <taxon>Anguillidae</taxon>
        <taxon>Anguilla</taxon>
    </lineage>
</organism>
<evidence type="ECO:0000313" key="1">
    <source>
        <dbReference type="EMBL" id="JAH22651.1"/>
    </source>
</evidence>
<protein>
    <submittedName>
        <fullName evidence="1">Uncharacterized protein</fullName>
    </submittedName>
</protein>